<evidence type="ECO:0000259" key="1">
    <source>
        <dbReference type="Pfam" id="PF01551"/>
    </source>
</evidence>
<feature type="domain" description="M23ase beta-sheet core" evidence="1">
    <location>
        <begin position="52"/>
        <end position="140"/>
    </location>
</feature>
<sequence>MNKKPLLLLLALTIFMIGYWIPEDRHVPVEGTQVYDLNTAAYAYKVGGLNAQKGINIFANKGTAVEATTSGLVLYHDSTPDGEHSVWVLGAKWRLHHYANLEQVSVKTASWVKTGQKIGNIGAPDRSSPVASSLYYSIRSLPPQVTEWKPEQSMGLDQVFYVNPHEFLTAYQNDNTAHKAPNKKDEQHP</sequence>
<dbReference type="CDD" id="cd12797">
    <property type="entry name" value="M23_peptidase"/>
    <property type="match status" value="1"/>
</dbReference>
<dbReference type="EC" id="3.4.-.-" evidence="2"/>
<dbReference type="Gene3D" id="2.70.70.10">
    <property type="entry name" value="Glucose Permease (Domain IIA)"/>
    <property type="match status" value="1"/>
</dbReference>
<dbReference type="GO" id="GO:0016787">
    <property type="term" value="F:hydrolase activity"/>
    <property type="evidence" value="ECO:0007669"/>
    <property type="project" value="UniProtKB-KW"/>
</dbReference>
<dbReference type="SUPFAM" id="SSF51261">
    <property type="entry name" value="Duplicated hybrid motif"/>
    <property type="match status" value="1"/>
</dbReference>
<keyword evidence="2" id="KW-0378">Hydrolase</keyword>
<evidence type="ECO:0000313" key="3">
    <source>
        <dbReference type="Proteomes" id="UP001236657"/>
    </source>
</evidence>
<name>A0ABY9MUL7_9GAMM</name>
<keyword evidence="3" id="KW-1185">Reference proteome</keyword>
<proteinExistence type="predicted"/>
<dbReference type="InterPro" id="IPR016047">
    <property type="entry name" value="M23ase_b-sheet_dom"/>
</dbReference>
<dbReference type="Pfam" id="PF01551">
    <property type="entry name" value="Peptidase_M23"/>
    <property type="match status" value="1"/>
</dbReference>
<dbReference type="EMBL" id="CP133218">
    <property type="protein sequence ID" value="WML92354.1"/>
    <property type="molecule type" value="Genomic_DNA"/>
</dbReference>
<evidence type="ECO:0000313" key="2">
    <source>
        <dbReference type="EMBL" id="WML92354.1"/>
    </source>
</evidence>
<dbReference type="Proteomes" id="UP001236657">
    <property type="component" value="Chromosome"/>
</dbReference>
<dbReference type="InterPro" id="IPR050570">
    <property type="entry name" value="Cell_wall_metabolism_enzyme"/>
</dbReference>
<accession>A0ABY9MUL7</accession>
<gene>
    <name evidence="2" type="ORF">RCF98_08430</name>
</gene>
<dbReference type="PANTHER" id="PTHR21666">
    <property type="entry name" value="PEPTIDASE-RELATED"/>
    <property type="match status" value="1"/>
</dbReference>
<dbReference type="InterPro" id="IPR011055">
    <property type="entry name" value="Dup_hybrid_motif"/>
</dbReference>
<dbReference type="PANTHER" id="PTHR21666:SF268">
    <property type="entry name" value="PEPTIDASE M23 DOMAIN-CONTAINING PROTEIN"/>
    <property type="match status" value="1"/>
</dbReference>
<dbReference type="RefSeq" id="WP_028488535.1">
    <property type="nucleotide sequence ID" value="NZ_CP133218.1"/>
</dbReference>
<protein>
    <submittedName>
        <fullName evidence="2">M23 family metallopeptidase</fullName>
        <ecNumber evidence="2">3.4.-.-</ecNumber>
    </submittedName>
</protein>
<organism evidence="2 3">
    <name type="scientific">Thiothrix lacustris</name>
    <dbReference type="NCBI Taxonomy" id="525917"/>
    <lineage>
        <taxon>Bacteria</taxon>
        <taxon>Pseudomonadati</taxon>
        <taxon>Pseudomonadota</taxon>
        <taxon>Gammaproteobacteria</taxon>
        <taxon>Thiotrichales</taxon>
        <taxon>Thiotrichaceae</taxon>
        <taxon>Thiothrix</taxon>
    </lineage>
</organism>
<reference evidence="2 3" key="1">
    <citation type="submission" date="2023-08" db="EMBL/GenBank/DDBJ databases">
        <title>New molecular markers tilS and rpoB for phylogenetic and monitoring studies of the genus Thiothrix biodiversity.</title>
        <authorList>
            <person name="Ravin N.V."/>
            <person name="Smolyakov D."/>
            <person name="Markov N.D."/>
            <person name="Beletsky A.V."/>
            <person name="Mardanov A.V."/>
            <person name="Rudenko T.S."/>
            <person name="Grabovich M.Y."/>
        </authorList>
    </citation>
    <scope>NUCLEOTIDE SEQUENCE [LARGE SCALE GENOMIC DNA]</scope>
    <source>
        <strain evidence="2 3">MK1</strain>
    </source>
</reference>